<dbReference type="GO" id="GO:0016747">
    <property type="term" value="F:acyltransferase activity, transferring groups other than amino-acyl groups"/>
    <property type="evidence" value="ECO:0007669"/>
    <property type="project" value="InterPro"/>
</dbReference>
<keyword evidence="2" id="KW-0808">Transferase</keyword>
<dbReference type="PROSITE" id="PS51186">
    <property type="entry name" value="GNAT"/>
    <property type="match status" value="1"/>
</dbReference>
<evidence type="ECO:0000313" key="2">
    <source>
        <dbReference type="EMBL" id="SFC42592.1"/>
    </source>
</evidence>
<dbReference type="Pfam" id="PF13302">
    <property type="entry name" value="Acetyltransf_3"/>
    <property type="match status" value="1"/>
</dbReference>
<keyword evidence="3" id="KW-1185">Reference proteome</keyword>
<dbReference type="EMBL" id="FOLB01000006">
    <property type="protein sequence ID" value="SFC42592.1"/>
    <property type="molecule type" value="Genomic_DNA"/>
</dbReference>
<dbReference type="Gene3D" id="3.40.630.30">
    <property type="match status" value="1"/>
</dbReference>
<dbReference type="SUPFAM" id="SSF55729">
    <property type="entry name" value="Acyl-CoA N-acyltransferases (Nat)"/>
    <property type="match status" value="1"/>
</dbReference>
<dbReference type="InterPro" id="IPR007235">
    <property type="entry name" value="Glyco_trans_28_C"/>
</dbReference>
<organism evidence="2 3">
    <name type="scientific">Nocardioides terrae</name>
    <dbReference type="NCBI Taxonomy" id="574651"/>
    <lineage>
        <taxon>Bacteria</taxon>
        <taxon>Bacillati</taxon>
        <taxon>Actinomycetota</taxon>
        <taxon>Actinomycetes</taxon>
        <taxon>Propionibacteriales</taxon>
        <taxon>Nocardioidaceae</taxon>
        <taxon>Nocardioides</taxon>
    </lineage>
</organism>
<dbReference type="AlphaFoldDB" id="A0A1I1J3J1"/>
<dbReference type="InterPro" id="IPR016181">
    <property type="entry name" value="Acyl_CoA_acyltransferase"/>
</dbReference>
<reference evidence="2 3" key="1">
    <citation type="submission" date="2016-10" db="EMBL/GenBank/DDBJ databases">
        <authorList>
            <person name="de Groot N.N."/>
        </authorList>
    </citation>
    <scope>NUCLEOTIDE SEQUENCE [LARGE SCALE GENOMIC DNA]</scope>
    <source>
        <strain evidence="2 3">CGMCC 1.7056</strain>
    </source>
</reference>
<evidence type="ECO:0000313" key="3">
    <source>
        <dbReference type="Proteomes" id="UP000198832"/>
    </source>
</evidence>
<gene>
    <name evidence="2" type="ORF">SAMN04487968_106157</name>
</gene>
<sequence length="483" mass="51889">MGHLMRSLALAEEAAGRGWEVRLAGDLDEVARARVRTWLPDAALEHVGVQDVPAWLGTLHARTGVDVLHVDSYRPEADVLPRGPRLVSNMQDGPFGARRADLAIDANLGGEQRLTAVDARTVLAGVTVVPIRQQVLRQRALRQEQGTPARTGPPRVLVVLGGTDPFGATTTVVAGLDAVPADLELTVVTPPGQREAIEELAATSVHRIDPVAFLDDLPGAAARHDLVISAAGTSVWELACLGVPMALLCVADNQREGYDAVVEAGLAIGLGRPAHSDLHERLAALGETLRHPAGLAQMQDRGRGIVDGLGAWRIVSAWEQLLDVPQAGPERSGLVGRPATLDDARALFDWRNDPVARVASRSREEVAWDDHIAWLRRTLATPARRLLVIESEGSPVGVVRWDSRGDHDWEVSITVAPVVRGHGLALPLLRAGEEELGVAGPVRLVATVHRDNVASRRLFQRAGYLPLMPSDADGFATYARLRV</sequence>
<dbReference type="Proteomes" id="UP000198832">
    <property type="component" value="Unassembled WGS sequence"/>
</dbReference>
<evidence type="ECO:0000259" key="1">
    <source>
        <dbReference type="PROSITE" id="PS51186"/>
    </source>
</evidence>
<proteinExistence type="predicted"/>
<dbReference type="PANTHER" id="PTHR21015">
    <property type="entry name" value="UDP-N-ACETYLGLUCOSAMINE--N-ACETYLMURAMYL-(PENTAPEPTIDE) PYROPHOSPHORYL-UNDECAPRENOL N-ACETYLGLUCOSAMINE TRANSFERASE 1"/>
    <property type="match status" value="1"/>
</dbReference>
<dbReference type="STRING" id="574651.SAMN04487968_106157"/>
<accession>A0A1I1J3J1</accession>
<feature type="domain" description="N-acetyltransferase" evidence="1">
    <location>
        <begin position="334"/>
        <end position="483"/>
    </location>
</feature>
<dbReference type="InterPro" id="IPR000182">
    <property type="entry name" value="GNAT_dom"/>
</dbReference>
<dbReference type="Gene3D" id="3.40.50.2000">
    <property type="entry name" value="Glycogen Phosphorylase B"/>
    <property type="match status" value="1"/>
</dbReference>
<dbReference type="GO" id="GO:0016758">
    <property type="term" value="F:hexosyltransferase activity"/>
    <property type="evidence" value="ECO:0007669"/>
    <property type="project" value="InterPro"/>
</dbReference>
<dbReference type="SUPFAM" id="SSF53756">
    <property type="entry name" value="UDP-Glycosyltransferase/glycogen phosphorylase"/>
    <property type="match status" value="1"/>
</dbReference>
<dbReference type="Pfam" id="PF04101">
    <property type="entry name" value="Glyco_tran_28_C"/>
    <property type="match status" value="1"/>
</dbReference>
<name>A0A1I1J3J1_9ACTN</name>
<protein>
    <submittedName>
        <fullName evidence="2">Spore coat polysaccharide biosynthesis protein SpsG, predicted glycosyltransferase</fullName>
    </submittedName>
</protein>
<dbReference type="PANTHER" id="PTHR21015:SF22">
    <property type="entry name" value="GLYCOSYLTRANSFERASE"/>
    <property type="match status" value="1"/>
</dbReference>